<gene>
    <name evidence="2" type="ORF">GCM10022384_15230</name>
</gene>
<feature type="region of interest" description="Disordered" evidence="1">
    <location>
        <begin position="1"/>
        <end position="107"/>
    </location>
</feature>
<reference evidence="3" key="1">
    <citation type="journal article" date="2019" name="Int. J. Syst. Evol. Microbiol.">
        <title>The Global Catalogue of Microorganisms (GCM) 10K type strain sequencing project: providing services to taxonomists for standard genome sequencing and annotation.</title>
        <authorList>
            <consortium name="The Broad Institute Genomics Platform"/>
            <consortium name="The Broad Institute Genome Sequencing Center for Infectious Disease"/>
            <person name="Wu L."/>
            <person name="Ma J."/>
        </authorList>
    </citation>
    <scope>NUCLEOTIDE SEQUENCE [LARGE SCALE GENOMIC DNA]</scope>
    <source>
        <strain evidence="3">JCM 17027</strain>
    </source>
</reference>
<feature type="compositionally biased region" description="Low complexity" evidence="1">
    <location>
        <begin position="38"/>
        <end position="48"/>
    </location>
</feature>
<dbReference type="Proteomes" id="UP001500034">
    <property type="component" value="Unassembled WGS sequence"/>
</dbReference>
<feature type="compositionally biased region" description="Gly residues" evidence="1">
    <location>
        <begin position="1"/>
        <end position="15"/>
    </location>
</feature>
<dbReference type="Pfam" id="PF01391">
    <property type="entry name" value="Collagen"/>
    <property type="match status" value="1"/>
</dbReference>
<evidence type="ECO:0000256" key="1">
    <source>
        <dbReference type="SAM" id="MobiDB-lite"/>
    </source>
</evidence>
<accession>A0ABP7PEJ7</accession>
<keyword evidence="3" id="KW-1185">Reference proteome</keyword>
<sequence>MDGEPGVPGGVGATGPAGAAGPAGPAGPQGEPGPAGPQGPAGTRGPAGPSCPAGYSPQAPSWDKDALVCRRDSTPDDSDQEPEAPTTPLAPALDPHRRQSREDLGPLPLWEAAASSCSKSHKYLASVSETGENGLGSGVSQIAR</sequence>
<feature type="compositionally biased region" description="Basic and acidic residues" evidence="1">
    <location>
        <begin position="62"/>
        <end position="74"/>
    </location>
</feature>
<proteinExistence type="predicted"/>
<dbReference type="EMBL" id="BAABCQ010000020">
    <property type="protein sequence ID" value="GAA3964233.1"/>
    <property type="molecule type" value="Genomic_DNA"/>
</dbReference>
<organism evidence="2 3">
    <name type="scientific">Streptomyces marokkonensis</name>
    <dbReference type="NCBI Taxonomy" id="324855"/>
    <lineage>
        <taxon>Bacteria</taxon>
        <taxon>Bacillati</taxon>
        <taxon>Actinomycetota</taxon>
        <taxon>Actinomycetes</taxon>
        <taxon>Kitasatosporales</taxon>
        <taxon>Streptomycetaceae</taxon>
        <taxon>Streptomyces</taxon>
    </lineage>
</organism>
<name>A0ABP7PEJ7_9ACTN</name>
<protein>
    <submittedName>
        <fullName evidence="2">Uncharacterized protein</fullName>
    </submittedName>
</protein>
<feature type="compositionally biased region" description="Basic and acidic residues" evidence="1">
    <location>
        <begin position="94"/>
        <end position="104"/>
    </location>
</feature>
<dbReference type="InterPro" id="IPR008160">
    <property type="entry name" value="Collagen"/>
</dbReference>
<feature type="compositionally biased region" description="Low complexity" evidence="1">
    <location>
        <begin position="83"/>
        <end position="93"/>
    </location>
</feature>
<evidence type="ECO:0000313" key="3">
    <source>
        <dbReference type="Proteomes" id="UP001500034"/>
    </source>
</evidence>
<feature type="compositionally biased region" description="Low complexity" evidence="1">
    <location>
        <begin position="16"/>
        <end position="29"/>
    </location>
</feature>
<comment type="caution">
    <text evidence="2">The sequence shown here is derived from an EMBL/GenBank/DDBJ whole genome shotgun (WGS) entry which is preliminary data.</text>
</comment>
<evidence type="ECO:0000313" key="2">
    <source>
        <dbReference type="EMBL" id="GAA3964233.1"/>
    </source>
</evidence>